<organism evidence="2 3">
    <name type="scientific">Parelaphostrongylus tenuis</name>
    <name type="common">Meningeal worm</name>
    <dbReference type="NCBI Taxonomy" id="148309"/>
    <lineage>
        <taxon>Eukaryota</taxon>
        <taxon>Metazoa</taxon>
        <taxon>Ecdysozoa</taxon>
        <taxon>Nematoda</taxon>
        <taxon>Chromadorea</taxon>
        <taxon>Rhabditida</taxon>
        <taxon>Rhabditina</taxon>
        <taxon>Rhabditomorpha</taxon>
        <taxon>Strongyloidea</taxon>
        <taxon>Metastrongylidae</taxon>
        <taxon>Parelaphostrongylus</taxon>
    </lineage>
</organism>
<evidence type="ECO:0000313" key="3">
    <source>
        <dbReference type="Proteomes" id="UP001196413"/>
    </source>
</evidence>
<gene>
    <name evidence="2" type="ORF">KIN20_029447</name>
</gene>
<sequence>MATLLKASLMILLLTTISIALGCGVTPAGQTSTRSFTVSGFTLNVAMAYAGKPEFRPRFLELQLAGIEPRHSYNVL</sequence>
<keyword evidence="1" id="KW-0732">Signal</keyword>
<evidence type="ECO:0000313" key="2">
    <source>
        <dbReference type="EMBL" id="KAJ1368335.1"/>
    </source>
</evidence>
<accession>A0AAD5R2F4</accession>
<protein>
    <submittedName>
        <fullName evidence="2">Uncharacterized protein</fullName>
    </submittedName>
</protein>
<feature type="signal peptide" evidence="1">
    <location>
        <begin position="1"/>
        <end position="22"/>
    </location>
</feature>
<dbReference type="Proteomes" id="UP001196413">
    <property type="component" value="Unassembled WGS sequence"/>
</dbReference>
<keyword evidence="3" id="KW-1185">Reference proteome</keyword>
<name>A0AAD5R2F4_PARTN</name>
<dbReference type="EMBL" id="JAHQIW010006155">
    <property type="protein sequence ID" value="KAJ1368335.1"/>
    <property type="molecule type" value="Genomic_DNA"/>
</dbReference>
<reference evidence="2" key="1">
    <citation type="submission" date="2021-06" db="EMBL/GenBank/DDBJ databases">
        <title>Parelaphostrongylus tenuis whole genome reference sequence.</title>
        <authorList>
            <person name="Garwood T.J."/>
            <person name="Larsen P.A."/>
            <person name="Fountain-Jones N.M."/>
            <person name="Garbe J.R."/>
            <person name="Macchietto M.G."/>
            <person name="Kania S.A."/>
            <person name="Gerhold R.W."/>
            <person name="Richards J.E."/>
            <person name="Wolf T.M."/>
        </authorList>
    </citation>
    <scope>NUCLEOTIDE SEQUENCE</scope>
    <source>
        <strain evidence="2">MNPRO001-30</strain>
        <tissue evidence="2">Meninges</tissue>
    </source>
</reference>
<dbReference type="PROSITE" id="PS51257">
    <property type="entry name" value="PROKAR_LIPOPROTEIN"/>
    <property type="match status" value="1"/>
</dbReference>
<dbReference type="AlphaFoldDB" id="A0AAD5R2F4"/>
<evidence type="ECO:0000256" key="1">
    <source>
        <dbReference type="SAM" id="SignalP"/>
    </source>
</evidence>
<proteinExistence type="predicted"/>
<feature type="chain" id="PRO_5042052478" evidence="1">
    <location>
        <begin position="23"/>
        <end position="76"/>
    </location>
</feature>
<comment type="caution">
    <text evidence="2">The sequence shown here is derived from an EMBL/GenBank/DDBJ whole genome shotgun (WGS) entry which is preliminary data.</text>
</comment>